<dbReference type="PIRSF" id="PIRSF000103">
    <property type="entry name" value="HIBADH"/>
    <property type="match status" value="1"/>
</dbReference>
<gene>
    <name evidence="7" type="ORF">F503_05712</name>
</gene>
<dbReference type="PROSITE" id="PS00895">
    <property type="entry name" value="3_HYDROXYISOBUT_DH"/>
    <property type="match status" value="1"/>
</dbReference>
<dbReference type="Pfam" id="PF03446">
    <property type="entry name" value="NAD_binding_2"/>
    <property type="match status" value="1"/>
</dbReference>
<dbReference type="InterPro" id="IPR006115">
    <property type="entry name" value="6PGDH_NADP-bd"/>
</dbReference>
<keyword evidence="8" id="KW-1185">Reference proteome</keyword>
<dbReference type="AlphaFoldDB" id="S3CCF7"/>
<dbReference type="Proteomes" id="UP000016923">
    <property type="component" value="Unassembled WGS sequence"/>
</dbReference>
<evidence type="ECO:0000256" key="3">
    <source>
        <dbReference type="ARBA" id="ARBA00023027"/>
    </source>
</evidence>
<dbReference type="PANTHER" id="PTHR43580">
    <property type="entry name" value="OXIDOREDUCTASE GLYR1-RELATED"/>
    <property type="match status" value="1"/>
</dbReference>
<dbReference type="VEuPathDB" id="FungiDB:F503_05712"/>
<proteinExistence type="inferred from homology"/>
<dbReference type="GO" id="GO:0050661">
    <property type="term" value="F:NADP binding"/>
    <property type="evidence" value="ECO:0007669"/>
    <property type="project" value="InterPro"/>
</dbReference>
<dbReference type="OrthoDB" id="435038at2759"/>
<dbReference type="HOGENOM" id="CLU_035117_5_1_1"/>
<feature type="domain" description="6-phosphogluconate dehydrogenase NADP-binding" evidence="5">
    <location>
        <begin position="5"/>
        <end position="167"/>
    </location>
</feature>
<dbReference type="Pfam" id="PF14833">
    <property type="entry name" value="NAD_binding_11"/>
    <property type="match status" value="1"/>
</dbReference>
<dbReference type="InterPro" id="IPR002204">
    <property type="entry name" value="3-OH-isobutyrate_DH-rel_CS"/>
</dbReference>
<sequence length="313" mass="33708">MAPTVFFIGLGNMGWGMSKNIIEKADIKGPLLVYNRSKDRSDAFAQEIADENKVAVVDSIAAGVAKADIIWLMLSNDKVVETVFDEILSTDTSADAFKGKLFIQSATIHPDAAGPLAARVEGQGAQFLAAPVFGAPAMANSGMLIVVASGKSEAIDRARVLFKGVTARDEILLRDQPEANSQLLKVIGNTFIFNMIEQLAEGHVLAEKSGLEPDALHKFVELMFPGPYAAYSQRMLSGQYYTLDRPLFGVDLARKDIGYALGLAQKQGIPLQNAQTVDAHLVQVKEHDGETGDVAAIFGAVRQEAGLPYENQK</sequence>
<dbReference type="SUPFAM" id="SSF48179">
    <property type="entry name" value="6-phosphogluconate dehydrogenase C-terminal domain-like"/>
    <property type="match status" value="1"/>
</dbReference>
<protein>
    <submittedName>
        <fullName evidence="7">6-phosphogluconate dehydrogenase</fullName>
    </submittedName>
</protein>
<dbReference type="Gene3D" id="3.40.50.720">
    <property type="entry name" value="NAD(P)-binding Rossmann-like Domain"/>
    <property type="match status" value="1"/>
</dbReference>
<reference evidence="7 8" key="1">
    <citation type="journal article" date="2013" name="BMC Genomics">
        <title>The genome and transcriptome of the pine saprophyte Ophiostoma piceae, and a comparison with the bark beetle-associated pine pathogen Grosmannia clavigera.</title>
        <authorList>
            <person name="Haridas S."/>
            <person name="Wang Y."/>
            <person name="Lim L."/>
            <person name="Massoumi Alamouti S."/>
            <person name="Jackman S."/>
            <person name="Docking R."/>
            <person name="Robertson G."/>
            <person name="Birol I."/>
            <person name="Bohlmann J."/>
            <person name="Breuil C."/>
        </authorList>
    </citation>
    <scope>NUCLEOTIDE SEQUENCE [LARGE SCALE GENOMIC DNA]</scope>
    <source>
        <strain evidence="7 8">UAMH 11346</strain>
    </source>
</reference>
<comment type="similarity">
    <text evidence="1">Belongs to the HIBADH-related family. NP60 subfamily.</text>
</comment>
<evidence type="ECO:0000256" key="4">
    <source>
        <dbReference type="PIRSR" id="PIRSR000103-1"/>
    </source>
</evidence>
<feature type="active site" evidence="4">
    <location>
        <position position="185"/>
    </location>
</feature>
<dbReference type="PANTHER" id="PTHR43580:SF3">
    <property type="entry name" value="6-PHOSPHOGLUCONATE DEHYDROGENASE FAMILY PROTEIN (AFU_ORTHOLOGUE AFUA_2G11600)"/>
    <property type="match status" value="1"/>
</dbReference>
<evidence type="ECO:0000259" key="5">
    <source>
        <dbReference type="Pfam" id="PF03446"/>
    </source>
</evidence>
<accession>S3CCF7</accession>
<dbReference type="InterPro" id="IPR051265">
    <property type="entry name" value="HIBADH-related_NP60_sf"/>
</dbReference>
<dbReference type="STRING" id="1262450.S3CCF7"/>
<dbReference type="InterPro" id="IPR036291">
    <property type="entry name" value="NAD(P)-bd_dom_sf"/>
</dbReference>
<dbReference type="OMA" id="GMSQNIA"/>
<dbReference type="SUPFAM" id="SSF51735">
    <property type="entry name" value="NAD(P)-binding Rossmann-fold domains"/>
    <property type="match status" value="1"/>
</dbReference>
<dbReference type="eggNOG" id="KOG0409">
    <property type="taxonomic scope" value="Eukaryota"/>
</dbReference>
<evidence type="ECO:0000256" key="1">
    <source>
        <dbReference type="ARBA" id="ARBA00007598"/>
    </source>
</evidence>
<organism evidence="7 8">
    <name type="scientific">Ophiostoma piceae (strain UAMH 11346)</name>
    <name type="common">Sap stain fungus</name>
    <dbReference type="NCBI Taxonomy" id="1262450"/>
    <lineage>
        <taxon>Eukaryota</taxon>
        <taxon>Fungi</taxon>
        <taxon>Dikarya</taxon>
        <taxon>Ascomycota</taxon>
        <taxon>Pezizomycotina</taxon>
        <taxon>Sordariomycetes</taxon>
        <taxon>Sordariomycetidae</taxon>
        <taxon>Ophiostomatales</taxon>
        <taxon>Ophiostomataceae</taxon>
        <taxon>Ophiostoma</taxon>
    </lineage>
</organism>
<evidence type="ECO:0000259" key="6">
    <source>
        <dbReference type="Pfam" id="PF14833"/>
    </source>
</evidence>
<dbReference type="Gene3D" id="1.10.1040.10">
    <property type="entry name" value="N-(1-d-carboxylethyl)-l-norvaline Dehydrogenase, domain 2"/>
    <property type="match status" value="1"/>
</dbReference>
<name>S3CCF7_OPHP1</name>
<dbReference type="InterPro" id="IPR013328">
    <property type="entry name" value="6PGD_dom2"/>
</dbReference>
<dbReference type="InterPro" id="IPR008927">
    <property type="entry name" value="6-PGluconate_DH-like_C_sf"/>
</dbReference>
<keyword evidence="2" id="KW-0560">Oxidoreductase</keyword>
<dbReference type="GO" id="GO:0016491">
    <property type="term" value="F:oxidoreductase activity"/>
    <property type="evidence" value="ECO:0007669"/>
    <property type="project" value="UniProtKB-KW"/>
</dbReference>
<keyword evidence="3" id="KW-0520">NAD</keyword>
<dbReference type="InterPro" id="IPR015815">
    <property type="entry name" value="HIBADH-related"/>
</dbReference>
<dbReference type="EMBL" id="KE148146">
    <property type="protein sequence ID" value="EPE10617.1"/>
    <property type="molecule type" value="Genomic_DNA"/>
</dbReference>
<dbReference type="GO" id="GO:0051287">
    <property type="term" value="F:NAD binding"/>
    <property type="evidence" value="ECO:0007669"/>
    <property type="project" value="InterPro"/>
</dbReference>
<dbReference type="InterPro" id="IPR029154">
    <property type="entry name" value="HIBADH-like_NADP-bd"/>
</dbReference>
<evidence type="ECO:0000313" key="8">
    <source>
        <dbReference type="Proteomes" id="UP000016923"/>
    </source>
</evidence>
<feature type="domain" description="3-hydroxyisobutyrate dehydrogenase-like NAD-binding" evidence="6">
    <location>
        <begin position="181"/>
        <end position="298"/>
    </location>
</feature>
<evidence type="ECO:0000313" key="7">
    <source>
        <dbReference type="EMBL" id="EPE10617.1"/>
    </source>
</evidence>
<evidence type="ECO:0000256" key="2">
    <source>
        <dbReference type="ARBA" id="ARBA00023002"/>
    </source>
</evidence>